<dbReference type="AlphaFoldDB" id="A0A817UKS9"/>
<gene>
    <name evidence="1" type="ORF">GRG538_LOCUS4279</name>
</gene>
<evidence type="ECO:0000313" key="1">
    <source>
        <dbReference type="EMBL" id="CAF3337244.1"/>
    </source>
</evidence>
<dbReference type="Proteomes" id="UP000663872">
    <property type="component" value="Unassembled WGS sequence"/>
</dbReference>
<proteinExistence type="predicted"/>
<sequence length="139" mass="16032">MDLKFRIPWRNFKSTDLKLYFITIIILIYIAEGSRSLKDEAGNQYNQRIRSDLTEKIHEIPSIHEKINTGELFQSTLDSDNEHQLLLEGYSLVNYQDVETSQFLLTTPDESMHGSGSSIDEESKFLFGQYSTFLSTGKL</sequence>
<name>A0A817UKS9_9BILA</name>
<organism evidence="1 2">
    <name type="scientific">Rotaria socialis</name>
    <dbReference type="NCBI Taxonomy" id="392032"/>
    <lineage>
        <taxon>Eukaryota</taxon>
        <taxon>Metazoa</taxon>
        <taxon>Spiralia</taxon>
        <taxon>Gnathifera</taxon>
        <taxon>Rotifera</taxon>
        <taxon>Eurotatoria</taxon>
        <taxon>Bdelloidea</taxon>
        <taxon>Philodinida</taxon>
        <taxon>Philodinidae</taxon>
        <taxon>Rotaria</taxon>
    </lineage>
</organism>
<protein>
    <submittedName>
        <fullName evidence="1">Uncharacterized protein</fullName>
    </submittedName>
</protein>
<reference evidence="1" key="1">
    <citation type="submission" date="2021-02" db="EMBL/GenBank/DDBJ databases">
        <authorList>
            <person name="Nowell W R."/>
        </authorList>
    </citation>
    <scope>NUCLEOTIDE SEQUENCE</scope>
</reference>
<accession>A0A817UKS9</accession>
<comment type="caution">
    <text evidence="1">The sequence shown here is derived from an EMBL/GenBank/DDBJ whole genome shotgun (WGS) entry which is preliminary data.</text>
</comment>
<evidence type="ECO:0000313" key="2">
    <source>
        <dbReference type="Proteomes" id="UP000663872"/>
    </source>
</evidence>
<dbReference type="EMBL" id="CAJNYT010000190">
    <property type="protein sequence ID" value="CAF3337244.1"/>
    <property type="molecule type" value="Genomic_DNA"/>
</dbReference>